<evidence type="ECO:0000259" key="8">
    <source>
        <dbReference type="Pfam" id="PF09335"/>
    </source>
</evidence>
<feature type="transmembrane region" description="Helical" evidence="7">
    <location>
        <begin position="183"/>
        <end position="201"/>
    </location>
</feature>
<dbReference type="VEuPathDB" id="FungiDB:SPRG_07374"/>
<dbReference type="GO" id="GO:0000045">
    <property type="term" value="P:autophagosome assembly"/>
    <property type="evidence" value="ECO:0007669"/>
    <property type="project" value="TreeGrafter"/>
</dbReference>
<dbReference type="STRING" id="695850.A0A067CF37"/>
<feature type="transmembrane region" description="Helical" evidence="7">
    <location>
        <begin position="38"/>
        <end position="60"/>
    </location>
</feature>
<feature type="transmembrane region" description="Helical" evidence="7">
    <location>
        <begin position="246"/>
        <end position="266"/>
    </location>
</feature>
<dbReference type="GO" id="GO:0016020">
    <property type="term" value="C:membrane"/>
    <property type="evidence" value="ECO:0007669"/>
    <property type="project" value="UniProtKB-SubCell"/>
</dbReference>
<gene>
    <name evidence="9" type="ORF">SPRG_07374</name>
</gene>
<evidence type="ECO:0000313" key="10">
    <source>
        <dbReference type="Proteomes" id="UP000030745"/>
    </source>
</evidence>
<evidence type="ECO:0000256" key="4">
    <source>
        <dbReference type="ARBA" id="ARBA00023136"/>
    </source>
</evidence>
<evidence type="ECO:0000313" key="9">
    <source>
        <dbReference type="EMBL" id="KDO27775.1"/>
    </source>
</evidence>
<dbReference type="Proteomes" id="UP000030745">
    <property type="component" value="Unassembled WGS sequence"/>
</dbReference>
<proteinExistence type="inferred from homology"/>
<accession>A0A067CF37</accession>
<comment type="subcellular location">
    <subcellularLocation>
        <location evidence="1">Membrane</location>
        <topology evidence="1">Multi-pass membrane protein</topology>
    </subcellularLocation>
</comment>
<dbReference type="PANTHER" id="PTHR43220">
    <property type="match status" value="1"/>
</dbReference>
<feature type="transmembrane region" description="Helical" evidence="7">
    <location>
        <begin position="127"/>
        <end position="152"/>
    </location>
</feature>
<sequence length="275" mass="30331">MVEASALRQRHTSAPPAATEAPTSSVLELHDETIRRDVISLLAIFAVSLVSVVTAIYYLVVDDLAPEERAAVRFPTSLSVAQELGHALMTYADHSPGRLLMAHALMYLFLQTWAIPGTVFINLLGGALFGLLLGFPLCLFYNTLGSCFMYGLSRQFGGALVRRHFPAKLEQLHTMIDGHRSDLTLYMIFLRVFPFTPNWFINMSSPHLSIPLRQFAPSVCVGLIPYNFLSCKAGLILSHLQSKGDIIDTATTIQLIVVAVGGFVLLPRLKKRFAN</sequence>
<dbReference type="GeneID" id="24129649"/>
<protein>
    <recommendedName>
        <fullName evidence="8">VTT domain-containing protein</fullName>
    </recommendedName>
</protein>
<dbReference type="PANTHER" id="PTHR43220:SF18">
    <property type="entry name" value="TRANSMEMBRANE PROTEIN 41B"/>
    <property type="match status" value="1"/>
</dbReference>
<evidence type="ECO:0000256" key="1">
    <source>
        <dbReference type="ARBA" id="ARBA00004141"/>
    </source>
</evidence>
<evidence type="ECO:0000256" key="5">
    <source>
        <dbReference type="ARBA" id="ARBA00025797"/>
    </source>
</evidence>
<name>A0A067CF37_SAPPC</name>
<keyword evidence="3 7" id="KW-1133">Transmembrane helix</keyword>
<evidence type="ECO:0000256" key="6">
    <source>
        <dbReference type="SAM" id="MobiDB-lite"/>
    </source>
</evidence>
<dbReference type="InterPro" id="IPR032816">
    <property type="entry name" value="VTT_dom"/>
</dbReference>
<dbReference type="InterPro" id="IPR045014">
    <property type="entry name" value="TM41A/B"/>
</dbReference>
<organism evidence="9 10">
    <name type="scientific">Saprolegnia parasitica (strain CBS 223.65)</name>
    <dbReference type="NCBI Taxonomy" id="695850"/>
    <lineage>
        <taxon>Eukaryota</taxon>
        <taxon>Sar</taxon>
        <taxon>Stramenopiles</taxon>
        <taxon>Oomycota</taxon>
        <taxon>Saprolegniomycetes</taxon>
        <taxon>Saprolegniales</taxon>
        <taxon>Saprolegniaceae</taxon>
        <taxon>Saprolegnia</taxon>
    </lineage>
</organism>
<keyword evidence="4 7" id="KW-0472">Membrane</keyword>
<dbReference type="AlphaFoldDB" id="A0A067CF37"/>
<dbReference type="OMA" id="WWMTGTG"/>
<evidence type="ECO:0000256" key="3">
    <source>
        <dbReference type="ARBA" id="ARBA00022989"/>
    </source>
</evidence>
<dbReference type="Pfam" id="PF09335">
    <property type="entry name" value="VTT_dom"/>
    <property type="match status" value="1"/>
</dbReference>
<feature type="compositionally biased region" description="Low complexity" evidence="6">
    <location>
        <begin position="12"/>
        <end position="24"/>
    </location>
</feature>
<feature type="transmembrane region" description="Helical" evidence="7">
    <location>
        <begin position="99"/>
        <end position="121"/>
    </location>
</feature>
<evidence type="ECO:0000256" key="2">
    <source>
        <dbReference type="ARBA" id="ARBA00022692"/>
    </source>
</evidence>
<comment type="similarity">
    <text evidence="5">Belongs to the TMEM41 family.</text>
</comment>
<evidence type="ECO:0000256" key="7">
    <source>
        <dbReference type="SAM" id="Phobius"/>
    </source>
</evidence>
<dbReference type="OrthoDB" id="3364966at2759"/>
<dbReference type="KEGG" id="spar:SPRG_07374"/>
<keyword evidence="2 7" id="KW-0812">Transmembrane</keyword>
<feature type="region of interest" description="Disordered" evidence="6">
    <location>
        <begin position="1"/>
        <end position="24"/>
    </location>
</feature>
<feature type="domain" description="VTT" evidence="8">
    <location>
        <begin position="115"/>
        <end position="234"/>
    </location>
</feature>
<dbReference type="RefSeq" id="XP_012201550.1">
    <property type="nucleotide sequence ID" value="XM_012346160.1"/>
</dbReference>
<keyword evidence="10" id="KW-1185">Reference proteome</keyword>
<reference evidence="9 10" key="1">
    <citation type="journal article" date="2013" name="PLoS Genet.">
        <title>Distinctive expansion of potential virulence genes in the genome of the oomycete fish pathogen Saprolegnia parasitica.</title>
        <authorList>
            <person name="Jiang R.H."/>
            <person name="de Bruijn I."/>
            <person name="Haas B.J."/>
            <person name="Belmonte R."/>
            <person name="Lobach L."/>
            <person name="Christie J."/>
            <person name="van den Ackerveken G."/>
            <person name="Bottin A."/>
            <person name="Bulone V."/>
            <person name="Diaz-Moreno S.M."/>
            <person name="Dumas B."/>
            <person name="Fan L."/>
            <person name="Gaulin E."/>
            <person name="Govers F."/>
            <person name="Grenville-Briggs L.J."/>
            <person name="Horner N.R."/>
            <person name="Levin J.Z."/>
            <person name="Mammella M."/>
            <person name="Meijer H.J."/>
            <person name="Morris P."/>
            <person name="Nusbaum C."/>
            <person name="Oome S."/>
            <person name="Phillips A.J."/>
            <person name="van Rooyen D."/>
            <person name="Rzeszutek E."/>
            <person name="Saraiva M."/>
            <person name="Secombes C.J."/>
            <person name="Seidl M.F."/>
            <person name="Snel B."/>
            <person name="Stassen J.H."/>
            <person name="Sykes S."/>
            <person name="Tripathy S."/>
            <person name="van den Berg H."/>
            <person name="Vega-Arreguin J.C."/>
            <person name="Wawra S."/>
            <person name="Young S.K."/>
            <person name="Zeng Q."/>
            <person name="Dieguez-Uribeondo J."/>
            <person name="Russ C."/>
            <person name="Tyler B.M."/>
            <person name="van West P."/>
        </authorList>
    </citation>
    <scope>NUCLEOTIDE SEQUENCE [LARGE SCALE GENOMIC DNA]</scope>
    <source>
        <strain evidence="9 10">CBS 223.65</strain>
    </source>
</reference>
<dbReference type="EMBL" id="KK583215">
    <property type="protein sequence ID" value="KDO27775.1"/>
    <property type="molecule type" value="Genomic_DNA"/>
</dbReference>